<dbReference type="AlphaFoldDB" id="A0A0N1HBT5"/>
<accession>A0A0N1HBT5</accession>
<dbReference type="STRING" id="1664694.A0A0N1HBT5"/>
<dbReference type="RefSeq" id="XP_018000896.1">
    <property type="nucleotide sequence ID" value="XM_018139487.1"/>
</dbReference>
<evidence type="ECO:0000313" key="2">
    <source>
        <dbReference type="EMBL" id="KPI40933.1"/>
    </source>
</evidence>
<sequence length="511" mass="56598">MGHAHSKTGTRQTETAALVRTIQRNQFFTIDESQLLREVHEGFGPELERLKHAAVQESHANGHSEIVQSPSSRIFGREYGEVNRTLTGLLCLRWIYNDEYDIFTACQPASRRLCRQSFAWLRDHFRGHLQTPEAILLLVVSMIINDLGKDPNLKRDVAAHLTQTGGSIADQNHDSLLYEAAVIPGMIPCLSYLDNSQQKDLILGLELGSELNAGQLAQAENVPINLEFLRELQGREHAFELKFMEQILDVAGARGHINSNGSINLIQPVFEAFKTVHDVSLEIIRKNMPLRDAYDLVLKRRGKLLVNTGFRNLNVDNDSDRALLRLLTMGRTVEKDQAELFATAFEKLEEPKRHSLIAGLNVDGNVNEQAVLPYYMPAAIANLLDKTRNCTALERQQALTSLWRYLAKVFEQSPKVQFNGVTTPADEPGSVPGIVIEHNMEKVLDVINAEGFEADPDAFLDGLEIPVGQQLLRRRTSHSLASGGSSEGGSSGVGGKPSRTGTGLSALSIKE</sequence>
<evidence type="ECO:0000256" key="1">
    <source>
        <dbReference type="SAM" id="MobiDB-lite"/>
    </source>
</evidence>
<dbReference type="InterPro" id="IPR049232">
    <property type="entry name" value="DUF6829"/>
</dbReference>
<dbReference type="Pfam" id="PF20717">
    <property type="entry name" value="DUF6829"/>
    <property type="match status" value="1"/>
</dbReference>
<feature type="compositionally biased region" description="Gly residues" evidence="1">
    <location>
        <begin position="485"/>
        <end position="495"/>
    </location>
</feature>
<evidence type="ECO:0000313" key="3">
    <source>
        <dbReference type="Proteomes" id="UP000038010"/>
    </source>
</evidence>
<name>A0A0N1HBT5_9EURO</name>
<dbReference type="VEuPathDB" id="FungiDB:AB675_10699"/>
<comment type="caution">
    <text evidence="2">The sequence shown here is derived from an EMBL/GenBank/DDBJ whole genome shotgun (WGS) entry which is preliminary data.</text>
</comment>
<dbReference type="GeneID" id="28731367"/>
<dbReference type="OrthoDB" id="5295627at2759"/>
<dbReference type="EMBL" id="LFJN01000011">
    <property type="protein sequence ID" value="KPI40933.1"/>
    <property type="molecule type" value="Genomic_DNA"/>
</dbReference>
<proteinExistence type="predicted"/>
<feature type="region of interest" description="Disordered" evidence="1">
    <location>
        <begin position="476"/>
        <end position="511"/>
    </location>
</feature>
<gene>
    <name evidence="2" type="ORF">AB675_10699</name>
</gene>
<dbReference type="Proteomes" id="UP000038010">
    <property type="component" value="Unassembled WGS sequence"/>
</dbReference>
<protein>
    <submittedName>
        <fullName evidence="2">Uncharacterized protein</fullName>
    </submittedName>
</protein>
<keyword evidence="3" id="KW-1185">Reference proteome</keyword>
<reference evidence="2 3" key="1">
    <citation type="submission" date="2015-06" db="EMBL/GenBank/DDBJ databases">
        <title>Draft genome of the ant-associated black yeast Phialophora attae CBS 131958.</title>
        <authorList>
            <person name="Moreno L.F."/>
            <person name="Stielow B.J."/>
            <person name="de Hoog S."/>
            <person name="Vicente V.A."/>
            <person name="Weiss V.A."/>
            <person name="de Vries M."/>
            <person name="Cruz L.M."/>
            <person name="Souza E.M."/>
        </authorList>
    </citation>
    <scope>NUCLEOTIDE SEQUENCE [LARGE SCALE GENOMIC DNA]</scope>
    <source>
        <strain evidence="2 3">CBS 131958</strain>
    </source>
</reference>
<organism evidence="2 3">
    <name type="scientific">Cyphellophora attinorum</name>
    <dbReference type="NCBI Taxonomy" id="1664694"/>
    <lineage>
        <taxon>Eukaryota</taxon>
        <taxon>Fungi</taxon>
        <taxon>Dikarya</taxon>
        <taxon>Ascomycota</taxon>
        <taxon>Pezizomycotina</taxon>
        <taxon>Eurotiomycetes</taxon>
        <taxon>Chaetothyriomycetidae</taxon>
        <taxon>Chaetothyriales</taxon>
        <taxon>Cyphellophoraceae</taxon>
        <taxon>Cyphellophora</taxon>
    </lineage>
</organism>